<dbReference type="AlphaFoldDB" id="A0A4Z1JCF3"/>
<evidence type="ECO:0000313" key="2">
    <source>
        <dbReference type="Proteomes" id="UP000297229"/>
    </source>
</evidence>
<gene>
    <name evidence="1" type="ORF">BELL_0788g00030</name>
</gene>
<accession>A0A4Z1JCF3</accession>
<comment type="caution">
    <text evidence="1">The sequence shown here is derived from an EMBL/GenBank/DDBJ whole genome shotgun (WGS) entry which is preliminary data.</text>
</comment>
<organism evidence="1 2">
    <name type="scientific">Botrytis elliptica</name>
    <dbReference type="NCBI Taxonomy" id="278938"/>
    <lineage>
        <taxon>Eukaryota</taxon>
        <taxon>Fungi</taxon>
        <taxon>Dikarya</taxon>
        <taxon>Ascomycota</taxon>
        <taxon>Pezizomycotina</taxon>
        <taxon>Leotiomycetes</taxon>
        <taxon>Helotiales</taxon>
        <taxon>Sclerotiniaceae</taxon>
        <taxon>Botrytis</taxon>
    </lineage>
</organism>
<protein>
    <submittedName>
        <fullName evidence="1">Uncharacterized protein</fullName>
    </submittedName>
</protein>
<dbReference type="EMBL" id="PQXM01000786">
    <property type="protein sequence ID" value="TGO69142.1"/>
    <property type="molecule type" value="Genomic_DNA"/>
</dbReference>
<keyword evidence="2" id="KW-1185">Reference proteome</keyword>
<name>A0A4Z1JCF3_9HELO</name>
<evidence type="ECO:0000313" key="1">
    <source>
        <dbReference type="EMBL" id="TGO69142.1"/>
    </source>
</evidence>
<reference evidence="1 2" key="1">
    <citation type="submission" date="2017-12" db="EMBL/GenBank/DDBJ databases">
        <title>Comparative genomics of Botrytis spp.</title>
        <authorList>
            <person name="Valero-Jimenez C.A."/>
            <person name="Tapia P."/>
            <person name="Veloso J."/>
            <person name="Silva-Moreno E."/>
            <person name="Staats M."/>
            <person name="Valdes J.H."/>
            <person name="Van Kan J.A.L."/>
        </authorList>
    </citation>
    <scope>NUCLEOTIDE SEQUENCE [LARGE SCALE GENOMIC DNA]</scope>
    <source>
        <strain evidence="1 2">Be9601</strain>
    </source>
</reference>
<sequence length="93" mass="10410">MADVAVFFGATDLSFDTLMSKLTKVCPQMNDYWGLIWDRRTSHKHKNGMVRATITVKSIAGTAISQGINYVDTNINIPPQRKIYPQKIIVPNG</sequence>
<dbReference type="Proteomes" id="UP000297229">
    <property type="component" value="Unassembled WGS sequence"/>
</dbReference>
<proteinExistence type="predicted"/>